<protein>
    <submittedName>
        <fullName evidence="1">Uncharacterized protein</fullName>
    </submittedName>
</protein>
<accession>A0ABS6FMV6</accession>
<keyword evidence="2" id="KW-1185">Reference proteome</keyword>
<organism evidence="1 2">
    <name type="scientific">Paenibacillus brevis</name>
    <dbReference type="NCBI Taxonomy" id="2841508"/>
    <lineage>
        <taxon>Bacteria</taxon>
        <taxon>Bacillati</taxon>
        <taxon>Bacillota</taxon>
        <taxon>Bacilli</taxon>
        <taxon>Bacillales</taxon>
        <taxon>Paenibacillaceae</taxon>
        <taxon>Paenibacillus</taxon>
    </lineage>
</organism>
<name>A0ABS6FMV6_9BACL</name>
<reference evidence="1 2" key="1">
    <citation type="submission" date="2021-06" db="EMBL/GenBank/DDBJ databases">
        <authorList>
            <person name="Sun Q."/>
            <person name="Li D."/>
        </authorList>
    </citation>
    <scope>NUCLEOTIDE SEQUENCE [LARGE SCALE GENOMIC DNA]</scope>
    <source>
        <strain evidence="1 2">MSJ-6</strain>
    </source>
</reference>
<evidence type="ECO:0000313" key="1">
    <source>
        <dbReference type="EMBL" id="MBU5670546.1"/>
    </source>
</evidence>
<sequence length="298" mass="32900">MQYLYDSNGTMIESIDSYNGKQVYERDASKRLTAIKTFNNNHLVEEKKVGVTEFENLMTSTTDSNLIISPMSTTVYEDTIIKGIDMNQLISDSQFTNTSTMTSDSIQTFLESKDSILKDTVLIYYLDTSGKPYFKGDTINAASSIASNAKSNGVNPKVVLATLQKESSLVTAKPGTVAYSSRRFYFAMGYGATDSGDDYTKGGFNLQISGGTATLKKRYDEAPATGYPKVFTNINFGKTVTSNGVTYNNYVWVKNKATYSLYKYTPHTIDTSLLPTVGGGNYLFVSIAKGWWGTNLWD</sequence>
<dbReference type="Proteomes" id="UP000743001">
    <property type="component" value="Unassembled WGS sequence"/>
</dbReference>
<gene>
    <name evidence="1" type="ORF">KQJ23_01745</name>
</gene>
<dbReference type="EMBL" id="JAHLQJ010000001">
    <property type="protein sequence ID" value="MBU5670546.1"/>
    <property type="molecule type" value="Genomic_DNA"/>
</dbReference>
<proteinExistence type="predicted"/>
<comment type="caution">
    <text evidence="1">The sequence shown here is derived from an EMBL/GenBank/DDBJ whole genome shotgun (WGS) entry which is preliminary data.</text>
</comment>
<evidence type="ECO:0000313" key="2">
    <source>
        <dbReference type="Proteomes" id="UP000743001"/>
    </source>
</evidence>